<name>A0A7J6VZY4_THATH</name>
<keyword evidence="3" id="KW-1185">Reference proteome</keyword>
<evidence type="ECO:0000313" key="3">
    <source>
        <dbReference type="Proteomes" id="UP000554482"/>
    </source>
</evidence>
<organism evidence="2 3">
    <name type="scientific">Thalictrum thalictroides</name>
    <name type="common">Rue-anemone</name>
    <name type="synonym">Anemone thalictroides</name>
    <dbReference type="NCBI Taxonomy" id="46969"/>
    <lineage>
        <taxon>Eukaryota</taxon>
        <taxon>Viridiplantae</taxon>
        <taxon>Streptophyta</taxon>
        <taxon>Embryophyta</taxon>
        <taxon>Tracheophyta</taxon>
        <taxon>Spermatophyta</taxon>
        <taxon>Magnoliopsida</taxon>
        <taxon>Ranunculales</taxon>
        <taxon>Ranunculaceae</taxon>
        <taxon>Thalictroideae</taxon>
        <taxon>Thalictrum</taxon>
    </lineage>
</organism>
<proteinExistence type="predicted"/>
<accession>A0A7J6VZY4</accession>
<feature type="compositionally biased region" description="Polar residues" evidence="1">
    <location>
        <begin position="82"/>
        <end position="97"/>
    </location>
</feature>
<feature type="region of interest" description="Disordered" evidence="1">
    <location>
        <begin position="73"/>
        <end position="111"/>
    </location>
</feature>
<dbReference type="AlphaFoldDB" id="A0A7J6VZY4"/>
<dbReference type="Proteomes" id="UP000554482">
    <property type="component" value="Unassembled WGS sequence"/>
</dbReference>
<sequence length="184" mass="20342">MEALPIPSQFWLSSPSVVKANTLIQVKGKGIANDPLVLETSPLFQKNNVHIPLPKQTSNKPLETYSKPLVTSTTKDMGGGQSFNPTSSKPLVTSTTRDMGGGQSSNPTSSKPLVTYTNDICETTNILAEMQYDHFWDKFHSQLKDGKGKDHISLDDDDVYSERAFSDSEDVIVDTPEWSTKEEF</sequence>
<comment type="caution">
    <text evidence="2">The sequence shown here is derived from an EMBL/GenBank/DDBJ whole genome shotgun (WGS) entry which is preliminary data.</text>
</comment>
<protein>
    <submittedName>
        <fullName evidence="2">Uncharacterized protein</fullName>
    </submittedName>
</protein>
<reference evidence="2 3" key="1">
    <citation type="submission" date="2020-06" db="EMBL/GenBank/DDBJ databases">
        <title>Transcriptomic and genomic resources for Thalictrum thalictroides and T. hernandezii: Facilitating candidate gene discovery in an emerging model plant lineage.</title>
        <authorList>
            <person name="Arias T."/>
            <person name="Riano-Pachon D.M."/>
            <person name="Di Stilio V.S."/>
        </authorList>
    </citation>
    <scope>NUCLEOTIDE SEQUENCE [LARGE SCALE GENOMIC DNA]</scope>
    <source>
        <strain evidence="3">cv. WT478/WT964</strain>
        <tissue evidence="2">Leaves</tissue>
    </source>
</reference>
<gene>
    <name evidence="2" type="ORF">FRX31_020633</name>
</gene>
<evidence type="ECO:0000256" key="1">
    <source>
        <dbReference type="SAM" id="MobiDB-lite"/>
    </source>
</evidence>
<evidence type="ECO:0000313" key="2">
    <source>
        <dbReference type="EMBL" id="KAF5189780.1"/>
    </source>
</evidence>
<dbReference type="EMBL" id="JABWDY010025018">
    <property type="protein sequence ID" value="KAF5189780.1"/>
    <property type="molecule type" value="Genomic_DNA"/>
</dbReference>